<dbReference type="InterPro" id="IPR011577">
    <property type="entry name" value="Cyt_b561_bac/Ni-Hgenase"/>
</dbReference>
<dbReference type="GO" id="GO:0009055">
    <property type="term" value="F:electron transfer activity"/>
    <property type="evidence" value="ECO:0007669"/>
    <property type="project" value="InterPro"/>
</dbReference>
<evidence type="ECO:0000313" key="9">
    <source>
        <dbReference type="Proteomes" id="UP000245461"/>
    </source>
</evidence>
<dbReference type="InterPro" id="IPR051542">
    <property type="entry name" value="Hydrogenase_cytochrome"/>
</dbReference>
<reference evidence="8 9" key="1">
    <citation type="submission" date="2018-05" db="EMBL/GenBank/DDBJ databases">
        <title>Zavarzinia sp. HR-AS.</title>
        <authorList>
            <person name="Lee Y."/>
            <person name="Jeon C.O."/>
        </authorList>
    </citation>
    <scope>NUCLEOTIDE SEQUENCE [LARGE SCALE GENOMIC DNA]</scope>
    <source>
        <strain evidence="8 9">HR-AS</strain>
    </source>
</reference>
<dbReference type="Pfam" id="PF01292">
    <property type="entry name" value="Ni_hydr_CYTB"/>
    <property type="match status" value="1"/>
</dbReference>
<feature type="transmembrane region" description="Helical" evidence="6">
    <location>
        <begin position="45"/>
        <end position="65"/>
    </location>
</feature>
<evidence type="ECO:0000256" key="4">
    <source>
        <dbReference type="ARBA" id="ARBA00022989"/>
    </source>
</evidence>
<dbReference type="PANTHER" id="PTHR30485">
    <property type="entry name" value="NI/FE-HYDROGENASE 1 B-TYPE CYTOCHROME SUBUNIT"/>
    <property type="match status" value="1"/>
</dbReference>
<comment type="caution">
    <text evidence="8">The sequence shown here is derived from an EMBL/GenBank/DDBJ whole genome shotgun (WGS) entry which is preliminary data.</text>
</comment>
<dbReference type="GO" id="GO:0005886">
    <property type="term" value="C:plasma membrane"/>
    <property type="evidence" value="ECO:0007669"/>
    <property type="project" value="UniProtKB-SubCell"/>
</dbReference>
<organism evidence="8 9">
    <name type="scientific">Zavarzinia aquatilis</name>
    <dbReference type="NCBI Taxonomy" id="2211142"/>
    <lineage>
        <taxon>Bacteria</taxon>
        <taxon>Pseudomonadati</taxon>
        <taxon>Pseudomonadota</taxon>
        <taxon>Alphaproteobacteria</taxon>
        <taxon>Rhodospirillales</taxon>
        <taxon>Zavarziniaceae</taxon>
        <taxon>Zavarzinia</taxon>
    </lineage>
</organism>
<dbReference type="OrthoDB" id="196472at2"/>
<evidence type="ECO:0000256" key="5">
    <source>
        <dbReference type="ARBA" id="ARBA00023136"/>
    </source>
</evidence>
<evidence type="ECO:0000259" key="7">
    <source>
        <dbReference type="Pfam" id="PF01292"/>
    </source>
</evidence>
<gene>
    <name evidence="8" type="ORF">DKG74_06490</name>
</gene>
<keyword evidence="5 6" id="KW-0472">Membrane</keyword>
<dbReference type="SUPFAM" id="SSF81342">
    <property type="entry name" value="Transmembrane di-heme cytochromes"/>
    <property type="match status" value="1"/>
</dbReference>
<accession>A0A317ECK5</accession>
<dbReference type="RefSeq" id="WP_109903888.1">
    <property type="nucleotide sequence ID" value="NZ_QGLE01000003.1"/>
</dbReference>
<evidence type="ECO:0000256" key="3">
    <source>
        <dbReference type="ARBA" id="ARBA00022692"/>
    </source>
</evidence>
<proteinExistence type="predicted"/>
<feature type="transmembrane region" description="Helical" evidence="6">
    <location>
        <begin position="15"/>
        <end position="33"/>
    </location>
</feature>
<dbReference type="GO" id="GO:0022904">
    <property type="term" value="P:respiratory electron transport chain"/>
    <property type="evidence" value="ECO:0007669"/>
    <property type="project" value="InterPro"/>
</dbReference>
<feature type="domain" description="Cytochrome b561 bacterial/Ni-hydrogenase" evidence="7">
    <location>
        <begin position="11"/>
        <end position="171"/>
    </location>
</feature>
<keyword evidence="4 6" id="KW-1133">Transmembrane helix</keyword>
<dbReference type="EMBL" id="QGLE01000003">
    <property type="protein sequence ID" value="PWR24451.1"/>
    <property type="molecule type" value="Genomic_DNA"/>
</dbReference>
<name>A0A317ECK5_9PROT</name>
<protein>
    <submittedName>
        <fullName evidence="8">Cytochrome B</fullName>
    </submittedName>
</protein>
<dbReference type="Proteomes" id="UP000245461">
    <property type="component" value="Unassembled WGS sequence"/>
</dbReference>
<keyword evidence="9" id="KW-1185">Reference proteome</keyword>
<feature type="transmembrane region" description="Helical" evidence="6">
    <location>
        <begin position="139"/>
        <end position="159"/>
    </location>
</feature>
<comment type="subcellular location">
    <subcellularLocation>
        <location evidence="1">Cell membrane</location>
        <topology evidence="1">Multi-pass membrane protein</topology>
    </subcellularLocation>
</comment>
<evidence type="ECO:0000256" key="6">
    <source>
        <dbReference type="SAM" id="Phobius"/>
    </source>
</evidence>
<feature type="transmembrane region" description="Helical" evidence="6">
    <location>
        <begin position="98"/>
        <end position="119"/>
    </location>
</feature>
<keyword evidence="3 6" id="KW-0812">Transmembrane</keyword>
<evidence type="ECO:0000313" key="8">
    <source>
        <dbReference type="EMBL" id="PWR24451.1"/>
    </source>
</evidence>
<dbReference type="AlphaFoldDB" id="A0A317ECK5"/>
<keyword evidence="2" id="KW-1003">Cell membrane</keyword>
<dbReference type="GO" id="GO:0020037">
    <property type="term" value="F:heme binding"/>
    <property type="evidence" value="ECO:0007669"/>
    <property type="project" value="TreeGrafter"/>
</dbReference>
<evidence type="ECO:0000256" key="1">
    <source>
        <dbReference type="ARBA" id="ARBA00004651"/>
    </source>
</evidence>
<dbReference type="Gene3D" id="1.20.950.20">
    <property type="entry name" value="Transmembrane di-heme cytochromes, Chain C"/>
    <property type="match status" value="1"/>
</dbReference>
<dbReference type="InterPro" id="IPR016174">
    <property type="entry name" value="Di-haem_cyt_TM"/>
</dbReference>
<sequence length="175" mass="19323">MSSDRLGTVSVWDPLVRLFHWSLVASIAIAWFSEEGEALHRWSGYVALGLIAFRLVWGVVGPRYARFTDFVRSPFAALAYLIDEIRGRGRRYLGHNPAGGVMVVVLLVMIAVTGISGWLSTTDRFFGDDLVSEIHEVSANLLLASVGLHVLGVIFSSLMHRENLVRAMITGRKAP</sequence>
<dbReference type="PANTHER" id="PTHR30485:SF2">
    <property type="entry name" value="BLL0597 PROTEIN"/>
    <property type="match status" value="1"/>
</dbReference>
<evidence type="ECO:0000256" key="2">
    <source>
        <dbReference type="ARBA" id="ARBA00022475"/>
    </source>
</evidence>